<dbReference type="AlphaFoldDB" id="A0A1Y6BX63"/>
<name>A0A1Y6BX63_9BACT</name>
<dbReference type="Pfam" id="PF13328">
    <property type="entry name" value="HD_4"/>
    <property type="match status" value="1"/>
</dbReference>
<dbReference type="SUPFAM" id="SSF109604">
    <property type="entry name" value="HD-domain/PDEase-like"/>
    <property type="match status" value="1"/>
</dbReference>
<dbReference type="PANTHER" id="PTHR46246:SF1">
    <property type="entry name" value="GUANOSINE-3',5'-BIS(DIPHOSPHATE) 3'-PYROPHOSPHOHYDROLASE MESH1"/>
    <property type="match status" value="1"/>
</dbReference>
<proteinExistence type="predicted"/>
<reference evidence="3" key="1">
    <citation type="submission" date="2017-04" db="EMBL/GenBank/DDBJ databases">
        <authorList>
            <person name="Varghese N."/>
            <person name="Submissions S."/>
        </authorList>
    </citation>
    <scope>NUCLEOTIDE SEQUENCE [LARGE SCALE GENOMIC DNA]</scope>
    <source>
        <strain evidence="3">RKEM611</strain>
    </source>
</reference>
<evidence type="ECO:0000259" key="1">
    <source>
        <dbReference type="SMART" id="SM00471"/>
    </source>
</evidence>
<keyword evidence="3" id="KW-1185">Reference proteome</keyword>
<evidence type="ECO:0000313" key="2">
    <source>
        <dbReference type="EMBL" id="SMF22643.1"/>
    </source>
</evidence>
<dbReference type="InterPro" id="IPR052194">
    <property type="entry name" value="MESH1"/>
</dbReference>
<dbReference type="Proteomes" id="UP000192907">
    <property type="component" value="Unassembled WGS sequence"/>
</dbReference>
<dbReference type="OrthoDB" id="9802385at2"/>
<dbReference type="PANTHER" id="PTHR46246">
    <property type="entry name" value="GUANOSINE-3',5'-BIS(DIPHOSPHATE) 3'-PYROPHOSPHOHYDROLASE MESH1"/>
    <property type="match status" value="1"/>
</dbReference>
<dbReference type="EMBL" id="FWZT01000007">
    <property type="protein sequence ID" value="SMF22643.1"/>
    <property type="molecule type" value="Genomic_DNA"/>
</dbReference>
<accession>A0A1Y6BX63</accession>
<dbReference type="InterPro" id="IPR003607">
    <property type="entry name" value="HD/PDEase_dom"/>
</dbReference>
<feature type="domain" description="HD/PDEase" evidence="1">
    <location>
        <begin position="30"/>
        <end position="138"/>
    </location>
</feature>
<dbReference type="GO" id="GO:0008893">
    <property type="term" value="F:guanosine-3',5'-bis(diphosphate) 3'-diphosphatase activity"/>
    <property type="evidence" value="ECO:0007669"/>
    <property type="project" value="TreeGrafter"/>
</dbReference>
<dbReference type="RefSeq" id="WP_132318245.1">
    <property type="nucleotide sequence ID" value="NZ_FWZT01000007.1"/>
</dbReference>
<dbReference type="SMART" id="SM00471">
    <property type="entry name" value="HDc"/>
    <property type="match status" value="1"/>
</dbReference>
<dbReference type="STRING" id="1513793.SAMN06296036_107219"/>
<sequence>MKKQGNTLPLPLKAVTFAAKQHHGQMRKDDETPYIAHPVRVMTILSEVFGVDDEEVLAAGVLHDTIEDTDCERKDLERKFGKRVASYVDELSKDMDLDKPEREKKYASELEDASVSVRLCKLADLYDNLSDTKALSRSKIHKTAARAERLVDIMTSDFPEEWQDAVLVVRRKIQEVKRSVGDSDTEKPQSPE</sequence>
<organism evidence="2 3">
    <name type="scientific">Pseudobacteriovorax antillogorgiicola</name>
    <dbReference type="NCBI Taxonomy" id="1513793"/>
    <lineage>
        <taxon>Bacteria</taxon>
        <taxon>Pseudomonadati</taxon>
        <taxon>Bdellovibrionota</taxon>
        <taxon>Oligoflexia</taxon>
        <taxon>Oligoflexales</taxon>
        <taxon>Pseudobacteriovoracaceae</taxon>
        <taxon>Pseudobacteriovorax</taxon>
    </lineage>
</organism>
<protein>
    <submittedName>
        <fullName evidence="2">HD domain-containing protein</fullName>
    </submittedName>
</protein>
<dbReference type="Gene3D" id="1.10.3210.10">
    <property type="entry name" value="Hypothetical protein af1432"/>
    <property type="match status" value="1"/>
</dbReference>
<gene>
    <name evidence="2" type="ORF">SAMN06296036_107219</name>
</gene>
<evidence type="ECO:0000313" key="3">
    <source>
        <dbReference type="Proteomes" id="UP000192907"/>
    </source>
</evidence>